<dbReference type="InterPro" id="IPR001144">
    <property type="entry name" value="Enterotoxin_A"/>
</dbReference>
<evidence type="ECO:0000313" key="7">
    <source>
        <dbReference type="EMBL" id="PSS20721.1"/>
    </source>
</evidence>
<evidence type="ECO:0000256" key="6">
    <source>
        <dbReference type="SAM" id="SignalP"/>
    </source>
</evidence>
<evidence type="ECO:0000256" key="3">
    <source>
        <dbReference type="ARBA" id="ARBA00023026"/>
    </source>
</evidence>
<dbReference type="GO" id="GO:0090729">
    <property type="term" value="F:toxin activity"/>
    <property type="evidence" value="ECO:0007669"/>
    <property type="project" value="UniProtKB-KW"/>
</dbReference>
<protein>
    <recommendedName>
        <fullName evidence="9">Inhibitor I9 domain-containing protein</fullName>
    </recommendedName>
</protein>
<dbReference type="RefSeq" id="XP_024721991.1">
    <property type="nucleotide sequence ID" value="XM_024866634.1"/>
</dbReference>
<dbReference type="GeneID" id="36574715"/>
<keyword evidence="1" id="KW-0800">Toxin</keyword>
<dbReference type="Pfam" id="PF01375">
    <property type="entry name" value="Enterotoxin_a"/>
    <property type="match status" value="1"/>
</dbReference>
<feature type="signal peptide" evidence="6">
    <location>
        <begin position="1"/>
        <end position="22"/>
    </location>
</feature>
<dbReference type="EMBL" id="KZ679010">
    <property type="protein sequence ID" value="PSS20721.1"/>
    <property type="molecule type" value="Genomic_DNA"/>
</dbReference>
<dbReference type="OrthoDB" id="4927890at2759"/>
<keyword evidence="2 6" id="KW-0732">Signal</keyword>
<evidence type="ECO:0000256" key="4">
    <source>
        <dbReference type="ARBA" id="ARBA00023157"/>
    </source>
</evidence>
<evidence type="ECO:0008006" key="9">
    <source>
        <dbReference type="Google" id="ProtNLM"/>
    </source>
</evidence>
<evidence type="ECO:0000256" key="5">
    <source>
        <dbReference type="SAM" id="MobiDB-lite"/>
    </source>
</evidence>
<dbReference type="SUPFAM" id="SSF56399">
    <property type="entry name" value="ADP-ribosylation"/>
    <property type="match status" value="1"/>
</dbReference>
<keyword evidence="4" id="KW-1015">Disulfide bond</keyword>
<feature type="region of interest" description="Disordered" evidence="5">
    <location>
        <begin position="147"/>
        <end position="170"/>
    </location>
</feature>
<keyword evidence="3" id="KW-0843">Virulence</keyword>
<dbReference type="AlphaFoldDB" id="A0A2T3B513"/>
<proteinExistence type="predicted"/>
<dbReference type="Proteomes" id="UP000241818">
    <property type="component" value="Unassembled WGS sequence"/>
</dbReference>
<dbReference type="InParanoid" id="A0A2T3B513"/>
<keyword evidence="8" id="KW-1185">Reference proteome</keyword>
<evidence type="ECO:0000313" key="8">
    <source>
        <dbReference type="Proteomes" id="UP000241818"/>
    </source>
</evidence>
<evidence type="ECO:0000256" key="1">
    <source>
        <dbReference type="ARBA" id="ARBA00022656"/>
    </source>
</evidence>
<dbReference type="Gene3D" id="3.90.210.10">
    <property type="entry name" value="Heat-Labile Enterotoxin, subunit A"/>
    <property type="match status" value="1"/>
</dbReference>
<reference evidence="7 8" key="1">
    <citation type="journal article" date="2018" name="New Phytol.">
        <title>Comparative genomics and transcriptomics depict ericoid mycorrhizal fungi as versatile saprotrophs and plant mutualists.</title>
        <authorList>
            <person name="Martino E."/>
            <person name="Morin E."/>
            <person name="Grelet G.A."/>
            <person name="Kuo A."/>
            <person name="Kohler A."/>
            <person name="Daghino S."/>
            <person name="Barry K.W."/>
            <person name="Cichocki N."/>
            <person name="Clum A."/>
            <person name="Dockter R.B."/>
            <person name="Hainaut M."/>
            <person name="Kuo R.C."/>
            <person name="LaButti K."/>
            <person name="Lindahl B.D."/>
            <person name="Lindquist E.A."/>
            <person name="Lipzen A."/>
            <person name="Khouja H.R."/>
            <person name="Magnuson J."/>
            <person name="Murat C."/>
            <person name="Ohm R.A."/>
            <person name="Singer S.W."/>
            <person name="Spatafora J.W."/>
            <person name="Wang M."/>
            <person name="Veneault-Fourrey C."/>
            <person name="Henrissat B."/>
            <person name="Grigoriev I.V."/>
            <person name="Martin F.M."/>
            <person name="Perotto S."/>
        </authorList>
    </citation>
    <scope>NUCLEOTIDE SEQUENCE [LARGE SCALE GENOMIC DNA]</scope>
    <source>
        <strain evidence="7 8">ATCC 22711</strain>
    </source>
</reference>
<sequence>MFGRSRFTYFVSFLALLGPALAANLYRMDYRTPAEIKAAGGIMSRDPDGDGSVIDHVKATLGDKDPWVSTTSDKKLAQAGAKSPGNVYVYYINPSGLNVVDTVKEFKKAKQEHPHPGEKEFTVKSSIPWNNVVQWDTFKMGKKTGTTTREEYEHSAGASSPKKGGRSFIA</sequence>
<evidence type="ECO:0000256" key="2">
    <source>
        <dbReference type="ARBA" id="ARBA00022729"/>
    </source>
</evidence>
<organism evidence="7 8">
    <name type="scientific">Amorphotheca resinae ATCC 22711</name>
    <dbReference type="NCBI Taxonomy" id="857342"/>
    <lineage>
        <taxon>Eukaryota</taxon>
        <taxon>Fungi</taxon>
        <taxon>Dikarya</taxon>
        <taxon>Ascomycota</taxon>
        <taxon>Pezizomycotina</taxon>
        <taxon>Leotiomycetes</taxon>
        <taxon>Helotiales</taxon>
        <taxon>Amorphothecaceae</taxon>
        <taxon>Amorphotheca</taxon>
    </lineage>
</organism>
<dbReference type="STRING" id="857342.A0A2T3B513"/>
<accession>A0A2T3B513</accession>
<gene>
    <name evidence="7" type="ORF">M430DRAFT_34905</name>
</gene>
<name>A0A2T3B513_AMORE</name>
<feature type="chain" id="PRO_5015529515" description="Inhibitor I9 domain-containing protein" evidence="6">
    <location>
        <begin position="23"/>
        <end position="170"/>
    </location>
</feature>